<dbReference type="AlphaFoldDB" id="A0A3N4LE19"/>
<dbReference type="InParanoid" id="A0A3N4LE19"/>
<organism evidence="1 2">
    <name type="scientific">Terfezia boudieri ATCC MYA-4762</name>
    <dbReference type="NCBI Taxonomy" id="1051890"/>
    <lineage>
        <taxon>Eukaryota</taxon>
        <taxon>Fungi</taxon>
        <taxon>Dikarya</taxon>
        <taxon>Ascomycota</taxon>
        <taxon>Pezizomycotina</taxon>
        <taxon>Pezizomycetes</taxon>
        <taxon>Pezizales</taxon>
        <taxon>Pezizaceae</taxon>
        <taxon>Terfezia</taxon>
    </lineage>
</organism>
<reference evidence="1 2" key="1">
    <citation type="journal article" date="2018" name="Nat. Ecol. Evol.">
        <title>Pezizomycetes genomes reveal the molecular basis of ectomycorrhizal truffle lifestyle.</title>
        <authorList>
            <person name="Murat C."/>
            <person name="Payen T."/>
            <person name="Noel B."/>
            <person name="Kuo A."/>
            <person name="Morin E."/>
            <person name="Chen J."/>
            <person name="Kohler A."/>
            <person name="Krizsan K."/>
            <person name="Balestrini R."/>
            <person name="Da Silva C."/>
            <person name="Montanini B."/>
            <person name="Hainaut M."/>
            <person name="Levati E."/>
            <person name="Barry K.W."/>
            <person name="Belfiori B."/>
            <person name="Cichocki N."/>
            <person name="Clum A."/>
            <person name="Dockter R.B."/>
            <person name="Fauchery L."/>
            <person name="Guy J."/>
            <person name="Iotti M."/>
            <person name="Le Tacon F."/>
            <person name="Lindquist E.A."/>
            <person name="Lipzen A."/>
            <person name="Malagnac F."/>
            <person name="Mello A."/>
            <person name="Molinier V."/>
            <person name="Miyauchi S."/>
            <person name="Poulain J."/>
            <person name="Riccioni C."/>
            <person name="Rubini A."/>
            <person name="Sitrit Y."/>
            <person name="Splivallo R."/>
            <person name="Traeger S."/>
            <person name="Wang M."/>
            <person name="Zifcakova L."/>
            <person name="Wipf D."/>
            <person name="Zambonelli A."/>
            <person name="Paolocci F."/>
            <person name="Nowrousian M."/>
            <person name="Ottonello S."/>
            <person name="Baldrian P."/>
            <person name="Spatafora J.W."/>
            <person name="Henrissat B."/>
            <person name="Nagy L.G."/>
            <person name="Aury J.M."/>
            <person name="Wincker P."/>
            <person name="Grigoriev I.V."/>
            <person name="Bonfante P."/>
            <person name="Martin F.M."/>
        </authorList>
    </citation>
    <scope>NUCLEOTIDE SEQUENCE [LARGE SCALE GENOMIC DNA]</scope>
    <source>
        <strain evidence="1 2">ATCC MYA-4762</strain>
    </source>
</reference>
<protein>
    <submittedName>
        <fullName evidence="1">Uncharacterized protein</fullName>
    </submittedName>
</protein>
<evidence type="ECO:0000313" key="2">
    <source>
        <dbReference type="Proteomes" id="UP000267821"/>
    </source>
</evidence>
<feature type="non-terminal residue" evidence="1">
    <location>
        <position position="63"/>
    </location>
</feature>
<evidence type="ECO:0000313" key="1">
    <source>
        <dbReference type="EMBL" id="RPB21123.1"/>
    </source>
</evidence>
<dbReference type="Proteomes" id="UP000267821">
    <property type="component" value="Unassembled WGS sequence"/>
</dbReference>
<dbReference type="OrthoDB" id="203908at2759"/>
<dbReference type="EMBL" id="ML121563">
    <property type="protein sequence ID" value="RPB21123.1"/>
    <property type="molecule type" value="Genomic_DNA"/>
</dbReference>
<name>A0A3N4LE19_9PEZI</name>
<sequence>MSAAMMSIPANALHLSNMLFDLSKPVTISPKEFDTVWPYIDSVYTKLQSELLQAYGTVRVQKY</sequence>
<gene>
    <name evidence="1" type="ORF">L211DRAFT_840957</name>
</gene>
<proteinExistence type="predicted"/>
<keyword evidence="2" id="KW-1185">Reference proteome</keyword>
<accession>A0A3N4LE19</accession>